<reference evidence="1" key="1">
    <citation type="submission" date="2014-09" db="EMBL/GenBank/DDBJ databases">
        <authorList>
            <person name="Magalhaes I.L.F."/>
            <person name="Oliveira U."/>
            <person name="Santos F.R."/>
            <person name="Vidigal T.H.D.A."/>
            <person name="Brescovit A.D."/>
            <person name="Santos A.J."/>
        </authorList>
    </citation>
    <scope>NUCLEOTIDE SEQUENCE</scope>
    <source>
        <tissue evidence="1">Shoot tissue taken approximately 20 cm above the soil surface</tissue>
    </source>
</reference>
<organism evidence="1">
    <name type="scientific">Arundo donax</name>
    <name type="common">Giant reed</name>
    <name type="synonym">Donax arundinaceus</name>
    <dbReference type="NCBI Taxonomy" id="35708"/>
    <lineage>
        <taxon>Eukaryota</taxon>
        <taxon>Viridiplantae</taxon>
        <taxon>Streptophyta</taxon>
        <taxon>Embryophyta</taxon>
        <taxon>Tracheophyta</taxon>
        <taxon>Spermatophyta</taxon>
        <taxon>Magnoliopsida</taxon>
        <taxon>Liliopsida</taxon>
        <taxon>Poales</taxon>
        <taxon>Poaceae</taxon>
        <taxon>PACMAD clade</taxon>
        <taxon>Arundinoideae</taxon>
        <taxon>Arundineae</taxon>
        <taxon>Arundo</taxon>
    </lineage>
</organism>
<evidence type="ECO:0000313" key="1">
    <source>
        <dbReference type="EMBL" id="JAE13271.1"/>
    </source>
</evidence>
<reference evidence="1" key="2">
    <citation type="journal article" date="2015" name="Data Brief">
        <title>Shoot transcriptome of the giant reed, Arundo donax.</title>
        <authorList>
            <person name="Barrero R.A."/>
            <person name="Guerrero F.D."/>
            <person name="Moolhuijzen P."/>
            <person name="Goolsby J.A."/>
            <person name="Tidwell J."/>
            <person name="Bellgard S.E."/>
            <person name="Bellgard M.I."/>
        </authorList>
    </citation>
    <scope>NUCLEOTIDE SEQUENCE</scope>
    <source>
        <tissue evidence="1">Shoot tissue taken approximately 20 cm above the soil surface</tissue>
    </source>
</reference>
<dbReference type="AlphaFoldDB" id="A0A0A9FSH7"/>
<proteinExistence type="predicted"/>
<sequence>MTNIFTKYTNCWIQFHLFYQGLTKSLKQQELMTFGLGCCRAGWRIHLRRNCRTRNHPAAAIARPPRRRHHAHAPRRWGGCEAGCRGVQRGCGRN</sequence>
<name>A0A0A9FSH7_ARUDO</name>
<protein>
    <submittedName>
        <fullName evidence="1">Pyruvate dehydrogenase E1 component subunit beta</fullName>
    </submittedName>
</protein>
<dbReference type="EMBL" id="GBRH01184625">
    <property type="protein sequence ID" value="JAE13271.1"/>
    <property type="molecule type" value="Transcribed_RNA"/>
</dbReference>
<accession>A0A0A9FSH7</accession>
<keyword evidence="1" id="KW-0670">Pyruvate</keyword>